<proteinExistence type="predicted"/>
<evidence type="ECO:0000313" key="2">
    <source>
        <dbReference type="Proteomes" id="UP001596989"/>
    </source>
</evidence>
<name>A0ABW3HVC2_9BACL</name>
<dbReference type="EMBL" id="JBHTJZ010000036">
    <property type="protein sequence ID" value="MFD0961471.1"/>
    <property type="molecule type" value="Genomic_DNA"/>
</dbReference>
<sequence length="217" mass="25506">MSFEVEFQAFLEKQISEATGTRLDMLQKELVGEKKLFQEVLWPIFQTFEGFVLEYELQSSSGVKMYMDAYFKPYGIAFESDGYVVHGENISRSRFSFEKQRVRTMAKSGIVYMPFSWDELDKKAEQCRASVYELLSRFRASPDSTLNVYEREAIRYALRLGRPIRREDLFSLLKKSDWIVRNVIKSLVDKSLIVPLKPNNSRHYEYVVDKNAIKFIL</sequence>
<dbReference type="Proteomes" id="UP001596989">
    <property type="component" value="Unassembled WGS sequence"/>
</dbReference>
<organism evidence="1 2">
    <name type="scientific">Paenibacillus chungangensis</name>
    <dbReference type="NCBI Taxonomy" id="696535"/>
    <lineage>
        <taxon>Bacteria</taxon>
        <taxon>Bacillati</taxon>
        <taxon>Bacillota</taxon>
        <taxon>Bacilli</taxon>
        <taxon>Bacillales</taxon>
        <taxon>Paenibacillaceae</taxon>
        <taxon>Paenibacillus</taxon>
    </lineage>
</organism>
<keyword evidence="2" id="KW-1185">Reference proteome</keyword>
<gene>
    <name evidence="1" type="ORF">ACFQ2I_19130</name>
</gene>
<comment type="caution">
    <text evidence="1">The sequence shown here is derived from an EMBL/GenBank/DDBJ whole genome shotgun (WGS) entry which is preliminary data.</text>
</comment>
<evidence type="ECO:0000313" key="1">
    <source>
        <dbReference type="EMBL" id="MFD0961471.1"/>
    </source>
</evidence>
<protein>
    <recommendedName>
        <fullName evidence="3">Transcriptional regulator</fullName>
    </recommendedName>
</protein>
<dbReference type="RefSeq" id="WP_377567077.1">
    <property type="nucleotide sequence ID" value="NZ_JBHTJZ010000036.1"/>
</dbReference>
<reference evidence="2" key="1">
    <citation type="journal article" date="2019" name="Int. J. Syst. Evol. Microbiol.">
        <title>The Global Catalogue of Microorganisms (GCM) 10K type strain sequencing project: providing services to taxonomists for standard genome sequencing and annotation.</title>
        <authorList>
            <consortium name="The Broad Institute Genomics Platform"/>
            <consortium name="The Broad Institute Genome Sequencing Center for Infectious Disease"/>
            <person name="Wu L."/>
            <person name="Ma J."/>
        </authorList>
    </citation>
    <scope>NUCLEOTIDE SEQUENCE [LARGE SCALE GENOMIC DNA]</scope>
    <source>
        <strain evidence="2">CCUG 59129</strain>
    </source>
</reference>
<evidence type="ECO:0008006" key="3">
    <source>
        <dbReference type="Google" id="ProtNLM"/>
    </source>
</evidence>
<accession>A0ABW3HVC2</accession>